<dbReference type="Proteomes" id="UP000633219">
    <property type="component" value="Unassembled WGS sequence"/>
</dbReference>
<reference evidence="1" key="1">
    <citation type="submission" date="2021-01" db="EMBL/GenBank/DDBJ databases">
        <title>Rhizobium sp. strain KVB221 16S ribosomal RNA gene Genome sequencing and assembly.</title>
        <authorList>
            <person name="Kang M."/>
        </authorList>
    </citation>
    <scope>NUCLEOTIDE SEQUENCE</scope>
    <source>
        <strain evidence="1">KVB221</strain>
    </source>
</reference>
<protein>
    <submittedName>
        <fullName evidence="1">Uncharacterized protein</fullName>
    </submittedName>
</protein>
<dbReference type="AlphaFoldDB" id="A0A936YV16"/>
<dbReference type="EMBL" id="JAEQNC010000023">
    <property type="protein sequence ID" value="MBL0375379.1"/>
    <property type="molecule type" value="Genomic_DNA"/>
</dbReference>
<keyword evidence="2" id="KW-1185">Reference proteome</keyword>
<organism evidence="1 2">
    <name type="scientific">Rhizobium setariae</name>
    <dbReference type="NCBI Taxonomy" id="2801340"/>
    <lineage>
        <taxon>Bacteria</taxon>
        <taxon>Pseudomonadati</taxon>
        <taxon>Pseudomonadota</taxon>
        <taxon>Alphaproteobacteria</taxon>
        <taxon>Hyphomicrobiales</taxon>
        <taxon>Rhizobiaceae</taxon>
        <taxon>Rhizobium/Agrobacterium group</taxon>
        <taxon>Rhizobium</taxon>
    </lineage>
</organism>
<evidence type="ECO:0000313" key="1">
    <source>
        <dbReference type="EMBL" id="MBL0375379.1"/>
    </source>
</evidence>
<proteinExistence type="predicted"/>
<accession>A0A936YV16</accession>
<dbReference type="RefSeq" id="WP_201663926.1">
    <property type="nucleotide sequence ID" value="NZ_JAEQNC010000023.1"/>
</dbReference>
<comment type="caution">
    <text evidence="1">The sequence shown here is derived from an EMBL/GenBank/DDBJ whole genome shotgun (WGS) entry which is preliminary data.</text>
</comment>
<sequence>MSYDLNHEIEEEIVMPPGDAARIGRPTLTAQLLMSLLEDDDVIVSSNCDANTDPTLPQCASTSDRTVPGDVCAGCSASGGSTRYTGGNLERTATARRELERHESIRFDATSMRLALADAALFILSRNLRGADQIWAYLNAVFSAQPGAMLTLDARIKAGTVRPSLGRFAQTVPRP</sequence>
<evidence type="ECO:0000313" key="2">
    <source>
        <dbReference type="Proteomes" id="UP000633219"/>
    </source>
</evidence>
<name>A0A936YV16_9HYPH</name>
<gene>
    <name evidence="1" type="ORF">JJB09_25540</name>
</gene>